<dbReference type="Pfam" id="PF09787">
    <property type="entry name" value="Golgin_A5"/>
    <property type="match status" value="2"/>
</dbReference>
<reference evidence="9" key="1">
    <citation type="journal article" date="2013" name="Genome Biol. Evol.">
        <title>Punctuated emergences of genetic and phenotypic innovations in eumetazoan, bilaterian, euteleostome, and hominidae ancestors.</title>
        <authorList>
            <person name="Wenger Y."/>
            <person name="Galliot B."/>
        </authorList>
    </citation>
    <scope>NUCLEOTIDE SEQUENCE</scope>
    <source>
        <tissue evidence="9">Whole animals</tissue>
    </source>
</reference>
<accession>T2M940</accession>
<feature type="coiled-coil region" evidence="7">
    <location>
        <begin position="330"/>
        <end position="357"/>
    </location>
</feature>
<name>T2M940_HYDVU</name>
<evidence type="ECO:0000256" key="7">
    <source>
        <dbReference type="SAM" id="Coils"/>
    </source>
</evidence>
<dbReference type="InterPro" id="IPR019177">
    <property type="entry name" value="Golgin_subfamily_A_member_5"/>
</dbReference>
<feature type="region of interest" description="Disordered" evidence="8">
    <location>
        <begin position="116"/>
        <end position="141"/>
    </location>
</feature>
<dbReference type="GO" id="GO:0000301">
    <property type="term" value="P:retrograde transport, vesicle recycling within Golgi"/>
    <property type="evidence" value="ECO:0007669"/>
    <property type="project" value="TreeGrafter"/>
</dbReference>
<evidence type="ECO:0000256" key="2">
    <source>
        <dbReference type="ARBA" id="ARBA00022692"/>
    </source>
</evidence>
<organism evidence="9">
    <name type="scientific">Hydra vulgaris</name>
    <name type="common">Hydra</name>
    <name type="synonym">Hydra attenuata</name>
    <dbReference type="NCBI Taxonomy" id="6087"/>
    <lineage>
        <taxon>Eukaryota</taxon>
        <taxon>Metazoa</taxon>
        <taxon>Cnidaria</taxon>
        <taxon>Hydrozoa</taxon>
        <taxon>Hydroidolina</taxon>
        <taxon>Anthoathecata</taxon>
        <taxon>Aplanulata</taxon>
        <taxon>Hydridae</taxon>
        <taxon>Hydra</taxon>
    </lineage>
</organism>
<feature type="coiled-coil region" evidence="7">
    <location>
        <begin position="506"/>
        <end position="739"/>
    </location>
</feature>
<dbReference type="PANTHER" id="PTHR13815">
    <property type="entry name" value="GOLGIN-84"/>
    <property type="match status" value="1"/>
</dbReference>
<gene>
    <name evidence="9" type="primary">GOLGA5</name>
</gene>
<evidence type="ECO:0000256" key="8">
    <source>
        <dbReference type="SAM" id="MobiDB-lite"/>
    </source>
</evidence>
<dbReference type="AlphaFoldDB" id="T2M940"/>
<keyword evidence="2" id="KW-0812">Transmembrane</keyword>
<evidence type="ECO:0000256" key="1">
    <source>
        <dbReference type="ARBA" id="ARBA00004409"/>
    </source>
</evidence>
<evidence type="ECO:0000256" key="6">
    <source>
        <dbReference type="ARBA" id="ARBA00023136"/>
    </source>
</evidence>
<dbReference type="OrthoDB" id="248903at2759"/>
<proteinExistence type="evidence at transcript level"/>
<keyword evidence="5 7" id="KW-0175">Coiled coil</keyword>
<keyword evidence="3" id="KW-1133">Transmembrane helix</keyword>
<sequence length="766" mass="88917">MSWLSEITSKAEIFLNKIDQSAAITLNNESLTHEKNESYNKYNIKDSPQLSPINNTFSENDGKRTNLNMLNLSVDDKIHTANKLHNDAISQSNLMRSTSTPSLIKQDEMLFQFLNSSQPSEKSHRKSHSGPKVSHNSATLRKSSLTDTISSEVIQSYVPLKSNLDNKLLDSVKVSTGTEKTIKEVNVMHATEKNNSSGAYQNKELLTNLELENKLLKNELSVLNEELALNLQRLQKQKDETEMYQKRYENRRNQQNEDYERIRKDFEAREADMQEALKAKDSQLAVLRVRIQEVDLELKDKIQTLALVESQNEKLLKDHKDAYGFHGDALQKLQLKLEETEQEFHKTQHECNKLKMEADHLCKIQKLVILLLVMFTVGRVVIVGKVVIVGREELINMQAKFQNEQIQSTEIIKQLQAKQNDEKVKLLEYELKVKHSEETACQAQNEFAEYKEKAARILQAKEKLINSLKQGVSSSDSQLMLFSELESLKQERDLLSDEIKKNTYTIEQLRSEYHDLEMVHNEGREETNDRIESLQMSLQEEIQKRNNAEDDMKRYMQELHFVRDELHKTKISNVSLIQQYDAEINRLQQQLVAKRSVSSSEEELENRLRTLTENLIHKQTTIEALGTEKNSLVLQLERLEKQYADVQNSLVKRSKANQQNDFDDLEAVDLHFQLVAKRSVSSSEEELENRLRTLTENLIHKQTTIEALGTEKNSLVLQLERLEKQYADVQNSLVKRSKANQQNDFDDLEAGIFFLWRNMKFLFYTK</sequence>
<dbReference type="GO" id="GO:0007030">
    <property type="term" value="P:Golgi organization"/>
    <property type="evidence" value="ECO:0007669"/>
    <property type="project" value="InterPro"/>
</dbReference>
<feature type="coiled-coil region" evidence="7">
    <location>
        <begin position="206"/>
        <end position="276"/>
    </location>
</feature>
<evidence type="ECO:0000313" key="9">
    <source>
        <dbReference type="EMBL" id="CDG68561.1"/>
    </source>
</evidence>
<evidence type="ECO:0000256" key="5">
    <source>
        <dbReference type="ARBA" id="ARBA00023054"/>
    </source>
</evidence>
<evidence type="ECO:0000256" key="3">
    <source>
        <dbReference type="ARBA" id="ARBA00022989"/>
    </source>
</evidence>
<evidence type="ECO:0000256" key="4">
    <source>
        <dbReference type="ARBA" id="ARBA00023034"/>
    </source>
</evidence>
<dbReference type="GO" id="GO:0000139">
    <property type="term" value="C:Golgi membrane"/>
    <property type="evidence" value="ECO:0007669"/>
    <property type="project" value="UniProtKB-SubCell"/>
</dbReference>
<keyword evidence="4" id="KW-0333">Golgi apparatus</keyword>
<dbReference type="GO" id="GO:0031985">
    <property type="term" value="C:Golgi cisterna"/>
    <property type="evidence" value="ECO:0007669"/>
    <property type="project" value="TreeGrafter"/>
</dbReference>
<keyword evidence="6" id="KW-0472">Membrane</keyword>
<comment type="subcellular location">
    <subcellularLocation>
        <location evidence="1">Golgi apparatus membrane</location>
        <topology evidence="1">Single-pass type IV membrane protein</topology>
    </subcellularLocation>
</comment>
<dbReference type="EMBL" id="HAAD01002329">
    <property type="protein sequence ID" value="CDG68561.1"/>
    <property type="molecule type" value="mRNA"/>
</dbReference>
<protein>
    <submittedName>
        <fullName evidence="9">Golgin subfamily A member 5</fullName>
    </submittedName>
</protein>
<dbReference type="PANTHER" id="PTHR13815:SF7">
    <property type="entry name" value="GOLGIN SUBFAMILY A MEMBER 5"/>
    <property type="match status" value="1"/>
</dbReference>